<dbReference type="PROSITE" id="PS51257">
    <property type="entry name" value="PROKAR_LIPOPROTEIN"/>
    <property type="match status" value="1"/>
</dbReference>
<sequence>MNRIAVLIATLAAVLLAACTEFPGMPSGYRALVDSALVKAGSNRPELENALKNATPATRKGVAFLIAYMPQRDLESMRSDDLLANVGLAYEARNRFAWAREVPDSIFLNDVLPYAVLNEERDQWREQLYRLFTPYVDTCRTLEEAIMAVNRNIAQAVKVEYNTAREKPDQNPSESMRQGMASCSGLSILLVDALRAVGIPARIAGTANWHDNRGNHNWCEVWVGGQWHFTEYYPDTLDRAWFLPDAGKADANDRAHAIWASSFKPTGESFPLVWDSTITYVPALNVTPHYIALANSELNAKLHDGKHVPLRVRAVSRTCANLGNLERVAVNVDIFCNGEQIGGGRTSNARQDENDVLTFMVEKNKTYSLRYNGALNHPLERTVAVKDEPEEVVLEL</sequence>
<proteinExistence type="predicted"/>
<dbReference type="SUPFAM" id="SSF54001">
    <property type="entry name" value="Cysteine proteinases"/>
    <property type="match status" value="1"/>
</dbReference>
<keyword evidence="4" id="KW-1185">Reference proteome</keyword>
<feature type="chain" id="PRO_5006212527" evidence="1">
    <location>
        <begin position="18"/>
        <end position="396"/>
    </location>
</feature>
<evidence type="ECO:0000256" key="1">
    <source>
        <dbReference type="SAM" id="SignalP"/>
    </source>
</evidence>
<dbReference type="Pfam" id="PF01841">
    <property type="entry name" value="Transglut_core"/>
    <property type="match status" value="1"/>
</dbReference>
<dbReference type="EMBL" id="LIIK01000025">
    <property type="protein sequence ID" value="KQM08701.1"/>
    <property type="molecule type" value="Genomic_DNA"/>
</dbReference>
<dbReference type="InterPro" id="IPR002931">
    <property type="entry name" value="Transglutaminase-like"/>
</dbReference>
<protein>
    <submittedName>
        <fullName evidence="3">Transglutaminase</fullName>
    </submittedName>
</protein>
<dbReference type="Gene3D" id="3.10.620.30">
    <property type="match status" value="1"/>
</dbReference>
<feature type="domain" description="Transglutaminase-like" evidence="2">
    <location>
        <begin position="175"/>
        <end position="234"/>
    </location>
</feature>
<dbReference type="PATRIC" id="fig|1702214.3.peg.438"/>
<accession>A0A0Q4B724</accession>
<gene>
    <name evidence="3" type="ORF">AL399_05975</name>
</gene>
<dbReference type="PANTHER" id="PTHR35532">
    <property type="entry name" value="SIMILAR TO POLYHYDROXYALKANOATE DEPOLYMERASE"/>
    <property type="match status" value="1"/>
</dbReference>
<name>A0A0Q4B724_9BACT</name>
<dbReference type="InterPro" id="IPR038765">
    <property type="entry name" value="Papain-like_cys_pep_sf"/>
</dbReference>
<reference evidence="3" key="1">
    <citation type="submission" date="2015-08" db="EMBL/GenBank/DDBJ databases">
        <title>Candidatus Bacteriodes Periocalifornicus.</title>
        <authorList>
            <person name="McLean J.S."/>
            <person name="Kelley S."/>
        </authorList>
    </citation>
    <scope>NUCLEOTIDE SEQUENCE [LARGE SCALE GENOMIC DNA]</scope>
    <source>
        <strain evidence="3">12B</strain>
    </source>
</reference>
<organism evidence="3 4">
    <name type="scientific">Candidatus [Bacteroides] periocalifornicus</name>
    <dbReference type="NCBI Taxonomy" id="1702214"/>
    <lineage>
        <taxon>Bacteria</taxon>
        <taxon>Pseudomonadati</taxon>
        <taxon>Bacteroidota</taxon>
    </lineage>
</organism>
<feature type="signal peptide" evidence="1">
    <location>
        <begin position="1"/>
        <end position="17"/>
    </location>
</feature>
<evidence type="ECO:0000313" key="4">
    <source>
        <dbReference type="Proteomes" id="UP000054172"/>
    </source>
</evidence>
<dbReference type="AlphaFoldDB" id="A0A0Q4B724"/>
<evidence type="ECO:0000313" key="3">
    <source>
        <dbReference type="EMBL" id="KQM08701.1"/>
    </source>
</evidence>
<dbReference type="PANTHER" id="PTHR35532:SF5">
    <property type="entry name" value="CARBOHYDRATE-BINDING DOMAIN-CONTAINING PROTEIN"/>
    <property type="match status" value="1"/>
</dbReference>
<evidence type="ECO:0000259" key="2">
    <source>
        <dbReference type="SMART" id="SM00460"/>
    </source>
</evidence>
<dbReference type="Proteomes" id="UP000054172">
    <property type="component" value="Unassembled WGS sequence"/>
</dbReference>
<dbReference type="SMART" id="SM00460">
    <property type="entry name" value="TGc"/>
    <property type="match status" value="1"/>
</dbReference>
<dbReference type="STRING" id="1702214.AL399_05975"/>
<comment type="caution">
    <text evidence="3">The sequence shown here is derived from an EMBL/GenBank/DDBJ whole genome shotgun (WGS) entry which is preliminary data.</text>
</comment>
<keyword evidence="1" id="KW-0732">Signal</keyword>